<comment type="caution">
    <text evidence="3">The sequence shown here is derived from an EMBL/GenBank/DDBJ whole genome shotgun (WGS) entry which is preliminary data.</text>
</comment>
<feature type="signal peptide" evidence="2">
    <location>
        <begin position="1"/>
        <end position="22"/>
    </location>
</feature>
<keyword evidence="2" id="KW-0732">Signal</keyword>
<sequence>MRNLGALGAVAIASLVSHGVLGRPVPQRTVYPYPIYRSDDLMALDWGTPHKLAFDTQTRLRLFSAAFSKAVEVGFVNVIIRPHEHLVSLLRYRDTSERPPHAARSVNYGVERLVGASKKRNEPSQNKTGDNKSEAFHLHGYRRSKNDLGSDETAVPSRDYRKSSADDADGMSAHSFNSKRNGEFARSSTHSTSREHLKVRSNALSRLWAHPSRE</sequence>
<organism evidence="3 4">
    <name type="scientific">Ceratobasidium theobromae</name>
    <dbReference type="NCBI Taxonomy" id="1582974"/>
    <lineage>
        <taxon>Eukaryota</taxon>
        <taxon>Fungi</taxon>
        <taxon>Dikarya</taxon>
        <taxon>Basidiomycota</taxon>
        <taxon>Agaricomycotina</taxon>
        <taxon>Agaricomycetes</taxon>
        <taxon>Cantharellales</taxon>
        <taxon>Ceratobasidiaceae</taxon>
        <taxon>Ceratobasidium</taxon>
    </lineage>
</organism>
<dbReference type="Proteomes" id="UP000383932">
    <property type="component" value="Unassembled WGS sequence"/>
</dbReference>
<protein>
    <recommendedName>
        <fullName evidence="5">Effector protein</fullName>
    </recommendedName>
</protein>
<dbReference type="EMBL" id="SSOP01000004">
    <property type="protein sequence ID" value="KAB5596005.1"/>
    <property type="molecule type" value="Genomic_DNA"/>
</dbReference>
<keyword evidence="4" id="KW-1185">Reference proteome</keyword>
<reference evidence="3 4" key="1">
    <citation type="journal article" date="2019" name="Fungal Biol. Biotechnol.">
        <title>Draft genome sequence of fastidious pathogen Ceratobasidium theobromae, which causes vascular-streak dieback in Theobroma cacao.</title>
        <authorList>
            <person name="Ali S.S."/>
            <person name="Asman A."/>
            <person name="Shao J."/>
            <person name="Firmansyah A.P."/>
            <person name="Susilo A.W."/>
            <person name="Rosmana A."/>
            <person name="McMahon P."/>
            <person name="Junaid M."/>
            <person name="Guest D."/>
            <person name="Kheng T.Y."/>
            <person name="Meinhardt L.W."/>
            <person name="Bailey B.A."/>
        </authorList>
    </citation>
    <scope>NUCLEOTIDE SEQUENCE [LARGE SCALE GENOMIC DNA]</scope>
    <source>
        <strain evidence="3 4">CT2</strain>
    </source>
</reference>
<feature type="region of interest" description="Disordered" evidence="1">
    <location>
        <begin position="98"/>
        <end position="214"/>
    </location>
</feature>
<evidence type="ECO:0000313" key="3">
    <source>
        <dbReference type="EMBL" id="KAB5596005.1"/>
    </source>
</evidence>
<proteinExistence type="predicted"/>
<dbReference type="OrthoDB" id="3238493at2759"/>
<evidence type="ECO:0008006" key="5">
    <source>
        <dbReference type="Google" id="ProtNLM"/>
    </source>
</evidence>
<dbReference type="AlphaFoldDB" id="A0A5N5QW83"/>
<feature type="chain" id="PRO_5024392971" description="Effector protein" evidence="2">
    <location>
        <begin position="23"/>
        <end position="214"/>
    </location>
</feature>
<gene>
    <name evidence="3" type="ORF">CTheo_522</name>
</gene>
<accession>A0A5N5QW83</accession>
<name>A0A5N5QW83_9AGAM</name>
<evidence type="ECO:0000256" key="2">
    <source>
        <dbReference type="SAM" id="SignalP"/>
    </source>
</evidence>
<evidence type="ECO:0000256" key="1">
    <source>
        <dbReference type="SAM" id="MobiDB-lite"/>
    </source>
</evidence>
<evidence type="ECO:0000313" key="4">
    <source>
        <dbReference type="Proteomes" id="UP000383932"/>
    </source>
</evidence>